<keyword evidence="4" id="KW-1185">Reference proteome</keyword>
<dbReference type="Pfam" id="PF00093">
    <property type="entry name" value="VWC"/>
    <property type="match status" value="2"/>
</dbReference>
<dbReference type="Gene3D" id="6.20.200.20">
    <property type="match status" value="3"/>
</dbReference>
<dbReference type="PANTHER" id="PTHR46303">
    <property type="entry name" value="VWFC DOMAIN-CONTAINING PROTEIN"/>
    <property type="match status" value="1"/>
</dbReference>
<feature type="signal peptide" evidence="1">
    <location>
        <begin position="1"/>
        <end position="30"/>
    </location>
</feature>
<evidence type="ECO:0000259" key="2">
    <source>
        <dbReference type="PROSITE" id="PS50184"/>
    </source>
</evidence>
<name>A0A9X0CJY8_9CNID</name>
<dbReference type="EMBL" id="MU827336">
    <property type="protein sequence ID" value="KAJ7353928.1"/>
    <property type="molecule type" value="Genomic_DNA"/>
</dbReference>
<dbReference type="GO" id="GO:0036122">
    <property type="term" value="F:BMP binding"/>
    <property type="evidence" value="ECO:0007669"/>
    <property type="project" value="TreeGrafter"/>
</dbReference>
<evidence type="ECO:0000313" key="4">
    <source>
        <dbReference type="Proteomes" id="UP001163046"/>
    </source>
</evidence>
<dbReference type="Pfam" id="PF23334">
    <property type="entry name" value="VWC2L_2nd"/>
    <property type="match status" value="1"/>
</dbReference>
<dbReference type="PROSITE" id="PS51257">
    <property type="entry name" value="PROKAR_LIPOPROTEIN"/>
    <property type="match status" value="1"/>
</dbReference>
<organism evidence="3 4">
    <name type="scientific">Desmophyllum pertusum</name>
    <dbReference type="NCBI Taxonomy" id="174260"/>
    <lineage>
        <taxon>Eukaryota</taxon>
        <taxon>Metazoa</taxon>
        <taxon>Cnidaria</taxon>
        <taxon>Anthozoa</taxon>
        <taxon>Hexacorallia</taxon>
        <taxon>Scleractinia</taxon>
        <taxon>Caryophylliina</taxon>
        <taxon>Caryophylliidae</taxon>
        <taxon>Desmophyllum</taxon>
    </lineage>
</organism>
<dbReference type="AlphaFoldDB" id="A0A9X0CJY8"/>
<feature type="domain" description="VWFC" evidence="2">
    <location>
        <begin position="187"/>
        <end position="250"/>
    </location>
</feature>
<dbReference type="PROSITE" id="PS50184">
    <property type="entry name" value="VWFC_2"/>
    <property type="match status" value="3"/>
</dbReference>
<keyword evidence="1" id="KW-0732">Signal</keyword>
<feature type="domain" description="VWFC" evidence="2">
    <location>
        <begin position="282"/>
        <end position="346"/>
    </location>
</feature>
<protein>
    <submittedName>
        <fullName evidence="3">Chordin-like</fullName>
    </submittedName>
</protein>
<feature type="domain" description="VWFC" evidence="2">
    <location>
        <begin position="110"/>
        <end position="177"/>
    </location>
</feature>
<dbReference type="GO" id="GO:0030514">
    <property type="term" value="P:negative regulation of BMP signaling pathway"/>
    <property type="evidence" value="ECO:0007669"/>
    <property type="project" value="TreeGrafter"/>
</dbReference>
<evidence type="ECO:0000256" key="1">
    <source>
        <dbReference type="SAM" id="SignalP"/>
    </source>
</evidence>
<dbReference type="InterPro" id="IPR001007">
    <property type="entry name" value="VWF_dom"/>
</dbReference>
<dbReference type="InterPro" id="IPR045717">
    <property type="entry name" value="CHRDL1/2"/>
</dbReference>
<sequence>MECRNRIFAKTKSLCIALFGIAIFASSCESKEDLSQPTPQATTKAPKQCSFNNINYRVGENWNPFLLPKGYYRCITCICELKTSIAVVTCSKCRKPPPGNGKNPANKQQKNCTHKSIGRNHGAVWAEPARNPNLLQANQCKECSCTDGFTTCAIRDCPVLSCKNQTNIDGACCPVCAGDLQRPHHPAGCQTMGRYYDHMETWYPRIPPRYDMCINCTCKNSTIECRNHDCPKITCDNPQRKPGACCDSCPANSVRIVKEPSSSSPMESIRSLIRLKVRQNPGECEWGKEKYPHNSSFHPTVGPFVVYCVKCVCNASKLNCVRLICPTPYPCKTPVYVAGKCCKVCNDNGDGTIPEIPTTGSSAKRPCSSGKYWMVYEYSHGKQRNIKSEIRVQFVLEDRERRAVEIHTINANMTVKTVKVSNMTKRHFDLINSNNEYKDLGKIREVQRNKIKIWEQRACHLTYGCIHTVQKIMERLRERVRKCDSSMHRPPDSLLKLDEGL</sequence>
<dbReference type="PANTHER" id="PTHR46303:SF1">
    <property type="entry name" value="VWFC DOMAIN-CONTAINING PROTEIN"/>
    <property type="match status" value="1"/>
</dbReference>
<dbReference type="SUPFAM" id="SSF57603">
    <property type="entry name" value="FnI-like domain"/>
    <property type="match status" value="3"/>
</dbReference>
<reference evidence="3" key="1">
    <citation type="submission" date="2023-01" db="EMBL/GenBank/DDBJ databases">
        <title>Genome assembly of the deep-sea coral Lophelia pertusa.</title>
        <authorList>
            <person name="Herrera S."/>
            <person name="Cordes E."/>
        </authorList>
    </citation>
    <scope>NUCLEOTIDE SEQUENCE</scope>
    <source>
        <strain evidence="3">USNM1676648</strain>
        <tissue evidence="3">Polyp</tissue>
    </source>
</reference>
<feature type="chain" id="PRO_5040863658" evidence="1">
    <location>
        <begin position="31"/>
        <end position="501"/>
    </location>
</feature>
<comment type="caution">
    <text evidence="3">The sequence shown here is derived from an EMBL/GenBank/DDBJ whole genome shotgun (WGS) entry which is preliminary data.</text>
</comment>
<dbReference type="OrthoDB" id="8173378at2759"/>
<proteinExistence type="predicted"/>
<evidence type="ECO:0000313" key="3">
    <source>
        <dbReference type="EMBL" id="KAJ7353928.1"/>
    </source>
</evidence>
<dbReference type="SMART" id="SM00214">
    <property type="entry name" value="VWC"/>
    <property type="match status" value="3"/>
</dbReference>
<dbReference type="GO" id="GO:0005615">
    <property type="term" value="C:extracellular space"/>
    <property type="evidence" value="ECO:0007669"/>
    <property type="project" value="TreeGrafter"/>
</dbReference>
<dbReference type="Proteomes" id="UP001163046">
    <property type="component" value="Unassembled WGS sequence"/>
</dbReference>
<dbReference type="PROSITE" id="PS01208">
    <property type="entry name" value="VWFC_1"/>
    <property type="match status" value="2"/>
</dbReference>
<accession>A0A9X0CJY8</accession>
<dbReference type="GO" id="GO:0030154">
    <property type="term" value="P:cell differentiation"/>
    <property type="evidence" value="ECO:0007669"/>
    <property type="project" value="TreeGrafter"/>
</dbReference>
<gene>
    <name evidence="3" type="primary">CHRDL1</name>
    <name evidence="3" type="ORF">OS493_031066</name>
</gene>